<dbReference type="EMBL" id="MCFK01002499">
    <property type="protein sequence ID" value="RKF63531.1"/>
    <property type="molecule type" value="Genomic_DNA"/>
</dbReference>
<protein>
    <submittedName>
        <fullName evidence="1">Uncharacterized protein</fullName>
    </submittedName>
</protein>
<sequence>MARITAIIDIIEMIAAKTNLEQIAREDQKKEAKRK</sequence>
<proteinExistence type="predicted"/>
<reference evidence="1 2" key="1">
    <citation type="journal article" date="2018" name="BMC Genomics">
        <title>Comparative genome analyses reveal sequence features reflecting distinct modes of host-adaptation between dicot and monocot powdery mildew.</title>
        <authorList>
            <person name="Wu Y."/>
            <person name="Ma X."/>
            <person name="Pan Z."/>
            <person name="Kale S.D."/>
            <person name="Song Y."/>
            <person name="King H."/>
            <person name="Zhang Q."/>
            <person name="Presley C."/>
            <person name="Deng X."/>
            <person name="Wei C.I."/>
            <person name="Xiao S."/>
        </authorList>
    </citation>
    <scope>NUCLEOTIDE SEQUENCE [LARGE SCALE GENOMIC DNA]</scope>
    <source>
        <strain evidence="1">UMSG2</strain>
    </source>
</reference>
<evidence type="ECO:0000313" key="2">
    <source>
        <dbReference type="Proteomes" id="UP000286134"/>
    </source>
</evidence>
<dbReference type="Proteomes" id="UP000286134">
    <property type="component" value="Unassembled WGS sequence"/>
</dbReference>
<evidence type="ECO:0000313" key="1">
    <source>
        <dbReference type="EMBL" id="RKF63531.1"/>
    </source>
</evidence>
<dbReference type="AlphaFoldDB" id="A0A420I1K8"/>
<organism evidence="1 2">
    <name type="scientific">Erysiphe neolycopersici</name>
    <dbReference type="NCBI Taxonomy" id="212602"/>
    <lineage>
        <taxon>Eukaryota</taxon>
        <taxon>Fungi</taxon>
        <taxon>Dikarya</taxon>
        <taxon>Ascomycota</taxon>
        <taxon>Pezizomycotina</taxon>
        <taxon>Leotiomycetes</taxon>
        <taxon>Erysiphales</taxon>
        <taxon>Erysiphaceae</taxon>
        <taxon>Erysiphe</taxon>
    </lineage>
</organism>
<gene>
    <name evidence="1" type="ORF">OnM2_024117</name>
</gene>
<comment type="caution">
    <text evidence="1">The sequence shown here is derived from an EMBL/GenBank/DDBJ whole genome shotgun (WGS) entry which is preliminary data.</text>
</comment>
<keyword evidence="2" id="KW-1185">Reference proteome</keyword>
<name>A0A420I1K8_9PEZI</name>
<accession>A0A420I1K8</accession>